<protein>
    <submittedName>
        <fullName evidence="1">Uncharacterized protein</fullName>
    </submittedName>
</protein>
<proteinExistence type="predicted"/>
<accession>A0A286GZJ4</accession>
<dbReference type="RefSeq" id="WP_097281249.1">
    <property type="nucleotide sequence ID" value="NZ_OCNJ01000013.1"/>
</dbReference>
<dbReference type="Proteomes" id="UP000219621">
    <property type="component" value="Unassembled WGS sequence"/>
</dbReference>
<reference evidence="1 2" key="1">
    <citation type="submission" date="2017-09" db="EMBL/GenBank/DDBJ databases">
        <authorList>
            <person name="Ehlers B."/>
            <person name="Leendertz F.H."/>
        </authorList>
    </citation>
    <scope>NUCLEOTIDE SEQUENCE [LARGE SCALE GENOMIC DNA]</scope>
    <source>
        <strain evidence="1 2">USBA 140</strain>
    </source>
</reference>
<dbReference type="EMBL" id="OCNJ01000013">
    <property type="protein sequence ID" value="SOE00519.1"/>
    <property type="molecule type" value="Genomic_DNA"/>
</dbReference>
<organism evidence="1 2">
    <name type="scientific">Caenispirillum bisanense</name>
    <dbReference type="NCBI Taxonomy" id="414052"/>
    <lineage>
        <taxon>Bacteria</taxon>
        <taxon>Pseudomonadati</taxon>
        <taxon>Pseudomonadota</taxon>
        <taxon>Alphaproteobacteria</taxon>
        <taxon>Rhodospirillales</taxon>
        <taxon>Novispirillaceae</taxon>
        <taxon>Caenispirillum</taxon>
    </lineage>
</organism>
<evidence type="ECO:0000313" key="1">
    <source>
        <dbReference type="EMBL" id="SOE00519.1"/>
    </source>
</evidence>
<evidence type="ECO:0000313" key="2">
    <source>
        <dbReference type="Proteomes" id="UP000219621"/>
    </source>
</evidence>
<name>A0A286GZJ4_9PROT</name>
<gene>
    <name evidence="1" type="ORF">SAMN05421508_11316</name>
</gene>
<dbReference type="OrthoDB" id="8891769at2"/>
<keyword evidence="2" id="KW-1185">Reference proteome</keyword>
<dbReference type="AlphaFoldDB" id="A0A286GZJ4"/>
<sequence length="208" mass="23201">MDIQIKVVNESDDDAYILFFQKPELANPNRIYSDVFPVAWRVVPLGHNSTSTIVYPVNLQVTAQEHTPVYNAANRLTYQDTDQGQAWKFITKGDFADIETDGKSDGSEVILRNNAPERIDAGLAKDGKVLLVQRGLGLDEQAVFQLTPKLYVVYTRDIAEGELIKGDTASQHTKEIDLTNLQSITVALVNGTPGTGQKIWELRDRRNV</sequence>